<sequence length="368" mass="42468">MEWYPRWLETQIKALPPWISECIQSLPEIVKEVALSTGPGTSIDDMASYLLRHELIRPRKDQDERLVARSIAFAVLGWQTMLYQPALGTCPLQLLAIADVMDGYHGQAFMKFKQDQSTVKRPLCDFLLGFGLMLPKENICISEDPDDCQAYEKVDIVRPEELNAFLLHQFAKIEIEWVDVMAPHLEFDKATNKLYLFRHPSFCCANASLPEESSVRNMIYNCATQDEDSPQWASEPEISQLLLEILLSYRLLFGQNKESRKIFKQMASHMDDITLQQLCSSKEPQFPELFKERDFYRLKRDFPILRSRLAILSHQMSSMKPRGWKELWNDKRDSAHWLTFWAVIVIGGAGLLLSLIQVLLQAVQLAQA</sequence>
<reference evidence="2 3" key="1">
    <citation type="submission" date="2016-05" db="EMBL/GenBank/DDBJ databases">
        <title>A degradative enzymes factory behind the ericoid mycorrhizal symbiosis.</title>
        <authorList>
            <consortium name="DOE Joint Genome Institute"/>
            <person name="Martino E."/>
            <person name="Morin E."/>
            <person name="Grelet G."/>
            <person name="Kuo A."/>
            <person name="Kohler A."/>
            <person name="Daghino S."/>
            <person name="Barry K."/>
            <person name="Choi C."/>
            <person name="Cichocki N."/>
            <person name="Clum A."/>
            <person name="Copeland A."/>
            <person name="Hainaut M."/>
            <person name="Haridas S."/>
            <person name="Labutti K."/>
            <person name="Lindquist E."/>
            <person name="Lipzen A."/>
            <person name="Khouja H.-R."/>
            <person name="Murat C."/>
            <person name="Ohm R."/>
            <person name="Olson A."/>
            <person name="Spatafora J."/>
            <person name="Veneault-Fourrey C."/>
            <person name="Henrissat B."/>
            <person name="Grigoriev I."/>
            <person name="Martin F."/>
            <person name="Perotto S."/>
        </authorList>
    </citation>
    <scope>NUCLEOTIDE SEQUENCE [LARGE SCALE GENOMIC DNA]</scope>
    <source>
        <strain evidence="2 3">UAMH 7357</strain>
    </source>
</reference>
<protein>
    <submittedName>
        <fullName evidence="2">Uncharacterized protein</fullName>
    </submittedName>
</protein>
<feature type="transmembrane region" description="Helical" evidence="1">
    <location>
        <begin position="337"/>
        <end position="360"/>
    </location>
</feature>
<keyword evidence="1" id="KW-0812">Transmembrane</keyword>
<organism evidence="2 3">
    <name type="scientific">Hyaloscypha hepaticicola</name>
    <dbReference type="NCBI Taxonomy" id="2082293"/>
    <lineage>
        <taxon>Eukaryota</taxon>
        <taxon>Fungi</taxon>
        <taxon>Dikarya</taxon>
        <taxon>Ascomycota</taxon>
        <taxon>Pezizomycotina</taxon>
        <taxon>Leotiomycetes</taxon>
        <taxon>Helotiales</taxon>
        <taxon>Hyaloscyphaceae</taxon>
        <taxon>Hyaloscypha</taxon>
    </lineage>
</organism>
<accession>A0A2J6QQV1</accession>
<dbReference type="AlphaFoldDB" id="A0A2J6QQV1"/>
<name>A0A2J6QQV1_9HELO</name>
<dbReference type="Proteomes" id="UP000235672">
    <property type="component" value="Unassembled WGS sequence"/>
</dbReference>
<evidence type="ECO:0000313" key="2">
    <source>
        <dbReference type="EMBL" id="PMD28646.1"/>
    </source>
</evidence>
<evidence type="ECO:0000313" key="3">
    <source>
        <dbReference type="Proteomes" id="UP000235672"/>
    </source>
</evidence>
<keyword evidence="1" id="KW-1133">Transmembrane helix</keyword>
<proteinExistence type="predicted"/>
<gene>
    <name evidence="2" type="ORF">NA56DRAFT_559470</name>
</gene>
<dbReference type="EMBL" id="KZ613464">
    <property type="protein sequence ID" value="PMD28646.1"/>
    <property type="molecule type" value="Genomic_DNA"/>
</dbReference>
<evidence type="ECO:0000256" key="1">
    <source>
        <dbReference type="SAM" id="Phobius"/>
    </source>
</evidence>
<keyword evidence="1" id="KW-0472">Membrane</keyword>
<dbReference type="OrthoDB" id="5428890at2759"/>
<keyword evidence="3" id="KW-1185">Reference proteome</keyword>